<dbReference type="PROSITE" id="PS00518">
    <property type="entry name" value="ZF_RING_1"/>
    <property type="match status" value="1"/>
</dbReference>
<dbReference type="AlphaFoldDB" id="A0ABD3T5X3"/>
<evidence type="ECO:0000256" key="2">
    <source>
        <dbReference type="ARBA" id="ARBA00022771"/>
    </source>
</evidence>
<name>A0ABD3T5X3_SINWO</name>
<dbReference type="Proteomes" id="UP001634394">
    <property type="component" value="Unassembled WGS sequence"/>
</dbReference>
<dbReference type="EMBL" id="JBJQND010000019">
    <property type="protein sequence ID" value="KAL3832310.1"/>
    <property type="molecule type" value="Genomic_DNA"/>
</dbReference>
<evidence type="ECO:0000313" key="7">
    <source>
        <dbReference type="Proteomes" id="UP001634394"/>
    </source>
</evidence>
<keyword evidence="1" id="KW-0479">Metal-binding</keyword>
<dbReference type="Gene3D" id="3.30.40.10">
    <property type="entry name" value="Zinc/RING finger domain, C3HC4 (zinc finger)"/>
    <property type="match status" value="1"/>
</dbReference>
<dbReference type="InterPro" id="IPR013083">
    <property type="entry name" value="Znf_RING/FYVE/PHD"/>
</dbReference>
<dbReference type="SUPFAM" id="SSF101898">
    <property type="entry name" value="NHL repeat"/>
    <property type="match status" value="1"/>
</dbReference>
<evidence type="ECO:0000256" key="1">
    <source>
        <dbReference type="ARBA" id="ARBA00022723"/>
    </source>
</evidence>
<evidence type="ECO:0000313" key="6">
    <source>
        <dbReference type="EMBL" id="KAL3832310.1"/>
    </source>
</evidence>
<keyword evidence="7" id="KW-1185">Reference proteome</keyword>
<keyword evidence="3" id="KW-0862">Zinc</keyword>
<dbReference type="Gene3D" id="3.30.160.60">
    <property type="entry name" value="Classic Zinc Finger"/>
    <property type="match status" value="1"/>
</dbReference>
<keyword evidence="2 4" id="KW-0863">Zinc-finger</keyword>
<accession>A0ABD3T5X3</accession>
<proteinExistence type="predicted"/>
<dbReference type="InterPro" id="IPR001841">
    <property type="entry name" value="Znf_RING"/>
</dbReference>
<dbReference type="SMART" id="SM00184">
    <property type="entry name" value="RING"/>
    <property type="match status" value="1"/>
</dbReference>
<comment type="caution">
    <text evidence="6">The sequence shown here is derived from an EMBL/GenBank/DDBJ whole genome shotgun (WGS) entry which is preliminary data.</text>
</comment>
<dbReference type="PANTHER" id="PTHR25462">
    <property type="entry name" value="BONUS, ISOFORM C-RELATED"/>
    <property type="match status" value="1"/>
</dbReference>
<dbReference type="InterPro" id="IPR017907">
    <property type="entry name" value="Znf_RING_CS"/>
</dbReference>
<dbReference type="PROSITE" id="PS50089">
    <property type="entry name" value="ZF_RING_2"/>
    <property type="match status" value="1"/>
</dbReference>
<dbReference type="GO" id="GO:0008270">
    <property type="term" value="F:zinc ion binding"/>
    <property type="evidence" value="ECO:0007669"/>
    <property type="project" value="UniProtKB-KW"/>
</dbReference>
<evidence type="ECO:0000256" key="4">
    <source>
        <dbReference type="PROSITE-ProRule" id="PRU00175"/>
    </source>
</evidence>
<evidence type="ECO:0000256" key="3">
    <source>
        <dbReference type="ARBA" id="ARBA00022833"/>
    </source>
</evidence>
<protein>
    <recommendedName>
        <fullName evidence="5">RING-type domain-containing protein</fullName>
    </recommendedName>
</protein>
<dbReference type="SUPFAM" id="SSF57845">
    <property type="entry name" value="B-box zinc-binding domain"/>
    <property type="match status" value="1"/>
</dbReference>
<evidence type="ECO:0000259" key="5">
    <source>
        <dbReference type="PROSITE" id="PS50089"/>
    </source>
</evidence>
<dbReference type="InterPro" id="IPR011042">
    <property type="entry name" value="6-blade_b-propeller_TolB-like"/>
</dbReference>
<dbReference type="SUPFAM" id="SSF57850">
    <property type="entry name" value="RING/U-box"/>
    <property type="match status" value="1"/>
</dbReference>
<organism evidence="6 7">
    <name type="scientific">Sinanodonta woodiana</name>
    <name type="common">Chinese pond mussel</name>
    <name type="synonym">Anodonta woodiana</name>
    <dbReference type="NCBI Taxonomy" id="1069815"/>
    <lineage>
        <taxon>Eukaryota</taxon>
        <taxon>Metazoa</taxon>
        <taxon>Spiralia</taxon>
        <taxon>Lophotrochozoa</taxon>
        <taxon>Mollusca</taxon>
        <taxon>Bivalvia</taxon>
        <taxon>Autobranchia</taxon>
        <taxon>Heteroconchia</taxon>
        <taxon>Palaeoheterodonta</taxon>
        <taxon>Unionida</taxon>
        <taxon>Unionoidea</taxon>
        <taxon>Unionidae</taxon>
        <taxon>Unioninae</taxon>
        <taxon>Sinanodonta</taxon>
    </lineage>
</organism>
<dbReference type="InterPro" id="IPR047153">
    <property type="entry name" value="TRIM45/56/19-like"/>
</dbReference>
<sequence>MAEAQEATYKQLKCPICLETFQSPKVLACLHTFCEKCIRKHVCSQREANAQSELITCPVCITPTPAPAANQTPDEWAAKLANNSIVLSLLASTQSGKNESVYCQPCLTLGKQTISLAYCVTCSEYLCDICYTCHKSFKISKDHSITEQSMPADTNWNSTQSDMYRCSLHEEQYKYICTNHNELCCSDCVIKDHRKCDGPLLIKDLSRRSKEVQDKPNISEKLDAAKTMSIALLESRSQNLSLIEQQKIAITKSIEDCSTSIKEHVDRLKMSALDELDQMCKQERITISDQIVECKSAIAAIETSEEMLMKGRQLEDDTKIFISTIKVSCQALKYLERYKTMENNQERVELEFHFDSTCDGLIKTLSSIGKLNRRVAKNPKMLYDSSFSATITPNIKPNSMVIFSARIDNDTNICKISSGVFLSDERLVLCDEANTKLKLFDRYFHFVSHLKMDNSPRYICRVDESTVAVIVDTDIKFVSVTDHKLTLLRSIYVGRHCYGIASYQHNIIVNIYEDNTDSLFTYDTSDKLINTIMSYDSLKVHNTHCVSQDGQNIYYTVNNAVVTMDMKGNKLNIFTSNDLRGASGIVIDKLGLIYCCGMWSKTVIAVTPDGRQLCVLLSGDHKLQKPHGICLNERNDTILVFEVNSNDVKVFKKN</sequence>
<dbReference type="Gene3D" id="2.120.10.30">
    <property type="entry name" value="TolB, C-terminal domain"/>
    <property type="match status" value="1"/>
</dbReference>
<feature type="domain" description="RING-type" evidence="5">
    <location>
        <begin position="14"/>
        <end position="60"/>
    </location>
</feature>
<dbReference type="PANTHER" id="PTHR25462:SF296">
    <property type="entry name" value="MEIOTIC P26, ISOFORM F"/>
    <property type="match status" value="1"/>
</dbReference>
<dbReference type="Pfam" id="PF13445">
    <property type="entry name" value="zf-RING_UBOX"/>
    <property type="match status" value="1"/>
</dbReference>
<reference evidence="6 7" key="1">
    <citation type="submission" date="2024-11" db="EMBL/GenBank/DDBJ databases">
        <title>Chromosome-level genome assembly of the freshwater bivalve Anodonta woodiana.</title>
        <authorList>
            <person name="Chen X."/>
        </authorList>
    </citation>
    <scope>NUCLEOTIDE SEQUENCE [LARGE SCALE GENOMIC DNA]</scope>
    <source>
        <strain evidence="6">MN2024</strain>
        <tissue evidence="6">Gills</tissue>
    </source>
</reference>
<gene>
    <name evidence="6" type="ORF">ACJMK2_023964</name>
</gene>
<dbReference type="InterPro" id="IPR027370">
    <property type="entry name" value="Znf-RING_euk"/>
</dbReference>